<evidence type="ECO:0000256" key="1">
    <source>
        <dbReference type="ARBA" id="ARBA00022730"/>
    </source>
</evidence>
<evidence type="ECO:0000313" key="12">
    <source>
        <dbReference type="Proteomes" id="UP000276443"/>
    </source>
</evidence>
<dbReference type="EMBL" id="RKRF01000007">
    <property type="protein sequence ID" value="RPF55424.1"/>
    <property type="molecule type" value="Genomic_DNA"/>
</dbReference>
<feature type="binding site" evidence="7">
    <location>
        <begin position="331"/>
        <end position="338"/>
    </location>
    <ligand>
        <name>ATP</name>
        <dbReference type="ChEBI" id="CHEBI:30616"/>
    </ligand>
</feature>
<feature type="domain" description="Smr" evidence="10">
    <location>
        <begin position="707"/>
        <end position="782"/>
    </location>
</feature>
<feature type="coiled-coil region" evidence="8">
    <location>
        <begin position="145"/>
        <end position="172"/>
    </location>
</feature>
<sequence>MNNKILNQLEFPKIKDWLQSHASNSLGKELANKLSPSMDLDEVVHWQEETDEAVTVLRLKGNVPLGGITDIRPNIKRASIGGILYASELLEISNTLYGGKQFKHFIEQLEDVEIPHLRQYADQIVPLNQLERSIKSCIDDYGNVMDGASSRLRTVRNQIRSYESRIRDQLEQYTKSKSQMLSDAIVTIRNERYVLPVKQEYRSTFGGIVHDQSSSGQTLFIEPQSVVELNNKLQEAKVEEGHEIERILKELSGLVEADATLLRQNVNLLQQVDFIVAKGKLSRQLKAAKPTMNQNGYILMRQARHPLIEDDEVVSNDVEIGQDYTAIVITGPNTGGKTVTLKMVGLCTLMAQSGLQVPAQDGCELAVFDHVFADIGDEQSIEQSLSTFSSHMSNIVNILDEVNSNSLVLFDELGAGTDPQEGAGLAMAILDYVVGRNARIIATTHYPELKAYGFNRDEVINASVEFDVTTLQPTYRLLLGVPGRSNAFDISKRLGLNDSVIEQAKSMVSDDSRSVENMISSLEDSRRKAESRFEEADQLLEDASNLHDSLNREYEQYLNQKQQYREKAKEKASKIVEKAEQDAESILKEIREMKDEAHIKEHRFIDAKKKLTDQKEQLEADTKDNQPKKKAKQTQKLLPGDEVHVLSFNQNGHIVEQVSNKEYEVQLGILKMKVPADQIEFVKREDPLNTKPMTKVKGQHHHVKPELDLRGERYEDAIQRLEKYVDEALLANFHQVSIIHGKGTGVLMKGVQKFADEHPSIKGKRFGHANEGGNGVTILELK</sequence>
<dbReference type="PIRSF" id="PIRSF005814">
    <property type="entry name" value="MutS_YshD"/>
    <property type="match status" value="1"/>
</dbReference>
<evidence type="ECO:0000256" key="7">
    <source>
        <dbReference type="HAMAP-Rule" id="MF_00092"/>
    </source>
</evidence>
<dbReference type="GO" id="GO:0045910">
    <property type="term" value="P:negative regulation of DNA recombination"/>
    <property type="evidence" value="ECO:0007669"/>
    <property type="project" value="InterPro"/>
</dbReference>
<dbReference type="InterPro" id="IPR000432">
    <property type="entry name" value="DNA_mismatch_repair_MutS_C"/>
</dbReference>
<dbReference type="SMART" id="SM00463">
    <property type="entry name" value="SMR"/>
    <property type="match status" value="1"/>
</dbReference>
<dbReference type="NCBIfam" id="TIGR01069">
    <property type="entry name" value="mutS2"/>
    <property type="match status" value="1"/>
</dbReference>
<dbReference type="Pfam" id="PF01713">
    <property type="entry name" value="Smr"/>
    <property type="match status" value="1"/>
</dbReference>
<organism evidence="11 12">
    <name type="scientific">Aquisalibacillus elongatus</name>
    <dbReference type="NCBI Taxonomy" id="485577"/>
    <lineage>
        <taxon>Bacteria</taxon>
        <taxon>Bacillati</taxon>
        <taxon>Bacillota</taxon>
        <taxon>Bacilli</taxon>
        <taxon>Bacillales</taxon>
        <taxon>Bacillaceae</taxon>
        <taxon>Aquisalibacillus</taxon>
    </lineage>
</organism>
<dbReference type="EC" id="3.1.-.-" evidence="7"/>
<keyword evidence="8" id="KW-0175">Coiled coil</keyword>
<comment type="similarity">
    <text evidence="7">Belongs to the DNA mismatch repair MutS family. MutS2 subfamily.</text>
</comment>
<dbReference type="GO" id="GO:0072344">
    <property type="term" value="P:rescue of stalled ribosome"/>
    <property type="evidence" value="ECO:0007669"/>
    <property type="project" value="UniProtKB-UniRule"/>
</dbReference>
<evidence type="ECO:0000256" key="9">
    <source>
        <dbReference type="SAM" id="MobiDB-lite"/>
    </source>
</evidence>
<dbReference type="InterPro" id="IPR045076">
    <property type="entry name" value="MutS"/>
</dbReference>
<keyword evidence="4 7" id="KW-0067">ATP-binding</keyword>
<keyword evidence="6 7" id="KW-0238">DNA-binding</keyword>
<dbReference type="GO" id="GO:0030983">
    <property type="term" value="F:mismatched DNA binding"/>
    <property type="evidence" value="ECO:0007669"/>
    <property type="project" value="InterPro"/>
</dbReference>
<dbReference type="SMART" id="SM00534">
    <property type="entry name" value="MUTSac"/>
    <property type="match status" value="1"/>
</dbReference>
<evidence type="ECO:0000256" key="3">
    <source>
        <dbReference type="ARBA" id="ARBA00022801"/>
    </source>
</evidence>
<comment type="function">
    <text evidence="7">Acts as a ribosome collision sensor, splitting the ribosome into its 2 subunits. Detects stalled/collided 70S ribosomes which it binds and splits by an ATP-hydrolysis driven conformational change. Acts upstream of the ribosome quality control system (RQC), a ribosome-associated complex that mediates the extraction of incompletely synthesized nascent chains from stalled ribosomes and their subsequent degradation. Probably generates substrates for RQC.</text>
</comment>
<dbReference type="SUPFAM" id="SSF48334">
    <property type="entry name" value="DNA repair protein MutS, domain III"/>
    <property type="match status" value="1"/>
</dbReference>
<keyword evidence="7" id="KW-0255">Endonuclease</keyword>
<dbReference type="SUPFAM" id="SSF52540">
    <property type="entry name" value="P-loop containing nucleoside triphosphate hydrolases"/>
    <property type="match status" value="1"/>
</dbReference>
<dbReference type="GO" id="GO:0019843">
    <property type="term" value="F:rRNA binding"/>
    <property type="evidence" value="ECO:0007669"/>
    <property type="project" value="UniProtKB-UniRule"/>
</dbReference>
<dbReference type="OrthoDB" id="9808166at2"/>
<dbReference type="PROSITE" id="PS00486">
    <property type="entry name" value="DNA_MISMATCH_REPAIR_2"/>
    <property type="match status" value="1"/>
</dbReference>
<evidence type="ECO:0000256" key="4">
    <source>
        <dbReference type="ARBA" id="ARBA00022840"/>
    </source>
</evidence>
<dbReference type="GO" id="GO:0006298">
    <property type="term" value="P:mismatch repair"/>
    <property type="evidence" value="ECO:0007669"/>
    <property type="project" value="InterPro"/>
</dbReference>
<dbReference type="InterPro" id="IPR046893">
    <property type="entry name" value="MSSS"/>
</dbReference>
<dbReference type="GO" id="GO:0140664">
    <property type="term" value="F:ATP-dependent DNA damage sensor activity"/>
    <property type="evidence" value="ECO:0007669"/>
    <property type="project" value="InterPro"/>
</dbReference>
<dbReference type="PROSITE" id="PS50828">
    <property type="entry name" value="SMR"/>
    <property type="match status" value="1"/>
</dbReference>
<dbReference type="Gene3D" id="3.30.1370.110">
    <property type="match status" value="1"/>
</dbReference>
<keyword evidence="3 7" id="KW-0378">Hydrolase</keyword>
<accession>A0A3N5BCS6</accession>
<dbReference type="Proteomes" id="UP000276443">
    <property type="component" value="Unassembled WGS sequence"/>
</dbReference>
<dbReference type="InterPro" id="IPR027417">
    <property type="entry name" value="P-loop_NTPase"/>
</dbReference>
<dbReference type="PANTHER" id="PTHR48466:SF2">
    <property type="entry name" value="OS10G0509000 PROTEIN"/>
    <property type="match status" value="1"/>
</dbReference>
<feature type="region of interest" description="Disordered" evidence="9">
    <location>
        <begin position="608"/>
        <end position="635"/>
    </location>
</feature>
<evidence type="ECO:0000256" key="2">
    <source>
        <dbReference type="ARBA" id="ARBA00022741"/>
    </source>
</evidence>
<dbReference type="GO" id="GO:0004519">
    <property type="term" value="F:endonuclease activity"/>
    <property type="evidence" value="ECO:0007669"/>
    <property type="project" value="UniProtKB-UniRule"/>
</dbReference>
<dbReference type="GO" id="GO:0043023">
    <property type="term" value="F:ribosomal large subunit binding"/>
    <property type="evidence" value="ECO:0007669"/>
    <property type="project" value="UniProtKB-UniRule"/>
</dbReference>
<comment type="caution">
    <text evidence="11">The sequence shown here is derived from an EMBL/GenBank/DDBJ whole genome shotgun (WGS) entry which is preliminary data.</text>
</comment>
<dbReference type="CDD" id="cd06503">
    <property type="entry name" value="ATP-synt_Fo_b"/>
    <property type="match status" value="1"/>
</dbReference>
<dbReference type="GO" id="GO:0016887">
    <property type="term" value="F:ATP hydrolysis activity"/>
    <property type="evidence" value="ECO:0007669"/>
    <property type="project" value="InterPro"/>
</dbReference>
<dbReference type="PANTHER" id="PTHR48466">
    <property type="entry name" value="OS10G0509000 PROTEIN-RELATED"/>
    <property type="match status" value="1"/>
</dbReference>
<dbReference type="CDD" id="cd03280">
    <property type="entry name" value="ABC_MutS2"/>
    <property type="match status" value="1"/>
</dbReference>
<keyword evidence="12" id="KW-1185">Reference proteome</keyword>
<dbReference type="Gene3D" id="3.40.50.300">
    <property type="entry name" value="P-loop containing nucleotide triphosphate hydrolases"/>
    <property type="match status" value="1"/>
</dbReference>
<feature type="coiled-coil region" evidence="8">
    <location>
        <begin position="512"/>
        <end position="596"/>
    </location>
</feature>
<evidence type="ECO:0000259" key="10">
    <source>
        <dbReference type="PROSITE" id="PS50828"/>
    </source>
</evidence>
<comment type="subunit">
    <text evidence="7">Homodimer. Binds to stalled ribosomes, contacting rRNA.</text>
</comment>
<dbReference type="SUPFAM" id="SSF160443">
    <property type="entry name" value="SMR domain-like"/>
    <property type="match status" value="1"/>
</dbReference>
<evidence type="ECO:0000256" key="5">
    <source>
        <dbReference type="ARBA" id="ARBA00022884"/>
    </source>
</evidence>
<dbReference type="EC" id="3.6.4.-" evidence="7"/>
<dbReference type="InterPro" id="IPR005747">
    <property type="entry name" value="MutS2"/>
</dbReference>
<dbReference type="AlphaFoldDB" id="A0A3N5BCS6"/>
<name>A0A3N5BCS6_9BACI</name>
<dbReference type="InterPro" id="IPR036187">
    <property type="entry name" value="DNA_mismatch_repair_MutS_sf"/>
</dbReference>
<proteinExistence type="inferred from homology"/>
<keyword evidence="5 7" id="KW-0694">RNA-binding</keyword>
<dbReference type="Pfam" id="PF00488">
    <property type="entry name" value="MutS_V"/>
    <property type="match status" value="1"/>
</dbReference>
<keyword evidence="7" id="KW-0540">Nuclease</keyword>
<dbReference type="GO" id="GO:0005524">
    <property type="term" value="F:ATP binding"/>
    <property type="evidence" value="ECO:0007669"/>
    <property type="project" value="UniProtKB-UniRule"/>
</dbReference>
<dbReference type="InterPro" id="IPR036063">
    <property type="entry name" value="Smr_dom_sf"/>
</dbReference>
<dbReference type="InterPro" id="IPR002625">
    <property type="entry name" value="Smr_dom"/>
</dbReference>
<dbReference type="SMART" id="SM00533">
    <property type="entry name" value="MUTSd"/>
    <property type="match status" value="1"/>
</dbReference>
<reference evidence="11 12" key="1">
    <citation type="submission" date="2018-11" db="EMBL/GenBank/DDBJ databases">
        <title>Genomic Encyclopedia of Type Strains, Phase IV (KMG-IV): sequencing the most valuable type-strain genomes for metagenomic binning, comparative biology and taxonomic classification.</title>
        <authorList>
            <person name="Goeker M."/>
        </authorList>
    </citation>
    <scope>NUCLEOTIDE SEQUENCE [LARGE SCALE GENOMIC DNA]</scope>
    <source>
        <strain evidence="11 12">DSM 18090</strain>
    </source>
</reference>
<dbReference type="Pfam" id="PF20297">
    <property type="entry name" value="MSSS"/>
    <property type="match status" value="1"/>
</dbReference>
<gene>
    <name evidence="7" type="primary">mutS2</name>
    <name evidence="7" type="synonym">rqcU</name>
    <name evidence="11" type="ORF">EDC24_0297</name>
</gene>
<dbReference type="InterPro" id="IPR007696">
    <property type="entry name" value="DNA_mismatch_repair_MutS_core"/>
</dbReference>
<protein>
    <recommendedName>
        <fullName evidence="7">Endonuclease MutS2</fullName>
        <ecNumber evidence="7">3.1.-.-</ecNumber>
    </recommendedName>
    <alternativeName>
        <fullName evidence="7">Ribosome-associated protein quality control-upstream factor</fullName>
        <shortName evidence="7">RQC-upstream factor</shortName>
        <shortName evidence="7">RqcU</shortName>
        <ecNumber evidence="7">3.6.4.-</ecNumber>
    </alternativeName>
</protein>
<evidence type="ECO:0000256" key="8">
    <source>
        <dbReference type="SAM" id="Coils"/>
    </source>
</evidence>
<keyword evidence="2 7" id="KW-0547">Nucleotide-binding</keyword>
<evidence type="ECO:0000256" key="6">
    <source>
        <dbReference type="ARBA" id="ARBA00023125"/>
    </source>
</evidence>
<keyword evidence="1 7" id="KW-0699">rRNA-binding</keyword>
<comment type="function">
    <text evidence="7">Endonuclease that is involved in the suppression of homologous recombination and thus may have a key role in the control of bacterial genetic diversity.</text>
</comment>
<evidence type="ECO:0000313" key="11">
    <source>
        <dbReference type="EMBL" id="RPF55424.1"/>
    </source>
</evidence>
<dbReference type="HAMAP" id="MF_00092">
    <property type="entry name" value="MutS2"/>
    <property type="match status" value="1"/>
</dbReference>
<dbReference type="RefSeq" id="WP_124219088.1">
    <property type="nucleotide sequence ID" value="NZ_RKRF01000007.1"/>
</dbReference>
<feature type="compositionally biased region" description="Basic and acidic residues" evidence="9">
    <location>
        <begin position="608"/>
        <end position="627"/>
    </location>
</feature>
<dbReference type="FunFam" id="3.40.50.300:FF:000830">
    <property type="entry name" value="Endonuclease MutS2"/>
    <property type="match status" value="1"/>
</dbReference>